<gene>
    <name evidence="1" type="ORF">DPMN_048654</name>
</gene>
<accession>A0A9D4I2J3</accession>
<keyword evidence="2" id="KW-1185">Reference proteome</keyword>
<name>A0A9D4I2J3_DREPO</name>
<protein>
    <submittedName>
        <fullName evidence="1">Uncharacterized protein</fullName>
    </submittedName>
</protein>
<evidence type="ECO:0000313" key="2">
    <source>
        <dbReference type="Proteomes" id="UP000828390"/>
    </source>
</evidence>
<reference evidence="1" key="2">
    <citation type="submission" date="2020-11" db="EMBL/GenBank/DDBJ databases">
        <authorList>
            <person name="McCartney M.A."/>
            <person name="Auch B."/>
            <person name="Kono T."/>
            <person name="Mallez S."/>
            <person name="Becker A."/>
            <person name="Gohl D.M."/>
            <person name="Silverstein K.A.T."/>
            <person name="Koren S."/>
            <person name="Bechman K.B."/>
            <person name="Herman A."/>
            <person name="Abrahante J.E."/>
            <person name="Garbe J."/>
        </authorList>
    </citation>
    <scope>NUCLEOTIDE SEQUENCE</scope>
    <source>
        <strain evidence="1">Duluth1</strain>
        <tissue evidence="1">Whole animal</tissue>
    </source>
</reference>
<dbReference type="EMBL" id="JAIWYP010000011">
    <property type="protein sequence ID" value="KAH3741924.1"/>
    <property type="molecule type" value="Genomic_DNA"/>
</dbReference>
<organism evidence="1 2">
    <name type="scientific">Dreissena polymorpha</name>
    <name type="common">Zebra mussel</name>
    <name type="synonym">Mytilus polymorpha</name>
    <dbReference type="NCBI Taxonomy" id="45954"/>
    <lineage>
        <taxon>Eukaryota</taxon>
        <taxon>Metazoa</taxon>
        <taxon>Spiralia</taxon>
        <taxon>Lophotrochozoa</taxon>
        <taxon>Mollusca</taxon>
        <taxon>Bivalvia</taxon>
        <taxon>Autobranchia</taxon>
        <taxon>Heteroconchia</taxon>
        <taxon>Euheterodonta</taxon>
        <taxon>Imparidentia</taxon>
        <taxon>Neoheterodontei</taxon>
        <taxon>Myida</taxon>
        <taxon>Dreissenoidea</taxon>
        <taxon>Dreissenidae</taxon>
        <taxon>Dreissena</taxon>
    </lineage>
</organism>
<comment type="caution">
    <text evidence="1">The sequence shown here is derived from an EMBL/GenBank/DDBJ whole genome shotgun (WGS) entry which is preliminary data.</text>
</comment>
<proteinExistence type="predicted"/>
<evidence type="ECO:0000313" key="1">
    <source>
        <dbReference type="EMBL" id="KAH3741924.1"/>
    </source>
</evidence>
<sequence length="149" mass="16746">MRTDLLVIRFASLNQILDPWVYILLRREVVSHLIFTIRKPLSPKTTEAQIRTFRRQDSSLSAKESTYTCCTFCFHCLCDPPLQRRASTVSGNNGIDYMSGSMSPRLPTNKLAIGIIRNVMIPNTSNDSPSALAKRSHVIASISVKHLLI</sequence>
<reference evidence="1" key="1">
    <citation type="journal article" date="2019" name="bioRxiv">
        <title>The Genome of the Zebra Mussel, Dreissena polymorpha: A Resource for Invasive Species Research.</title>
        <authorList>
            <person name="McCartney M.A."/>
            <person name="Auch B."/>
            <person name="Kono T."/>
            <person name="Mallez S."/>
            <person name="Zhang Y."/>
            <person name="Obille A."/>
            <person name="Becker A."/>
            <person name="Abrahante J.E."/>
            <person name="Garbe J."/>
            <person name="Badalamenti J.P."/>
            <person name="Herman A."/>
            <person name="Mangelson H."/>
            <person name="Liachko I."/>
            <person name="Sullivan S."/>
            <person name="Sone E.D."/>
            <person name="Koren S."/>
            <person name="Silverstein K.A.T."/>
            <person name="Beckman K.B."/>
            <person name="Gohl D.M."/>
        </authorList>
    </citation>
    <scope>NUCLEOTIDE SEQUENCE</scope>
    <source>
        <strain evidence="1">Duluth1</strain>
        <tissue evidence="1">Whole animal</tissue>
    </source>
</reference>
<dbReference type="AlphaFoldDB" id="A0A9D4I2J3"/>
<dbReference type="Proteomes" id="UP000828390">
    <property type="component" value="Unassembled WGS sequence"/>
</dbReference>